<reference evidence="1" key="1">
    <citation type="submission" date="2021-01" db="EMBL/GenBank/DDBJ databases">
        <authorList>
            <person name="Zahm M."/>
            <person name="Roques C."/>
            <person name="Cabau C."/>
            <person name="Klopp C."/>
            <person name="Donnadieu C."/>
            <person name="Jouanno E."/>
            <person name="Lampietro C."/>
            <person name="Louis A."/>
            <person name="Herpin A."/>
            <person name="Echchiki A."/>
            <person name="Berthelot C."/>
            <person name="Parey E."/>
            <person name="Roest-Crollius H."/>
            <person name="Braasch I."/>
            <person name="Postlethwait J."/>
            <person name="Bobe J."/>
            <person name="Montfort J."/>
            <person name="Bouchez O."/>
            <person name="Begum T."/>
            <person name="Mejri S."/>
            <person name="Adams A."/>
            <person name="Chen W.-J."/>
            <person name="Guiguen Y."/>
        </authorList>
    </citation>
    <scope>NUCLEOTIDE SEQUENCE</scope>
    <source>
        <tissue evidence="1">Blood</tissue>
    </source>
</reference>
<accession>A0A8T3E8U4</accession>
<dbReference type="EMBL" id="JAERUA010000001">
    <property type="protein sequence ID" value="KAI1904524.1"/>
    <property type="molecule type" value="Genomic_DNA"/>
</dbReference>
<dbReference type="Proteomes" id="UP000829720">
    <property type="component" value="Unassembled WGS sequence"/>
</dbReference>
<evidence type="ECO:0000313" key="2">
    <source>
        <dbReference type="Proteomes" id="UP000829720"/>
    </source>
</evidence>
<keyword evidence="2" id="KW-1185">Reference proteome</keyword>
<gene>
    <name evidence="1" type="ORF">AGOR_G00006530</name>
</gene>
<protein>
    <submittedName>
        <fullName evidence="1">Uncharacterized protein</fullName>
    </submittedName>
</protein>
<comment type="caution">
    <text evidence="1">The sequence shown here is derived from an EMBL/GenBank/DDBJ whole genome shotgun (WGS) entry which is preliminary data.</text>
</comment>
<organism evidence="1 2">
    <name type="scientific">Albula goreensis</name>
    <dbReference type="NCBI Taxonomy" id="1534307"/>
    <lineage>
        <taxon>Eukaryota</taxon>
        <taxon>Metazoa</taxon>
        <taxon>Chordata</taxon>
        <taxon>Craniata</taxon>
        <taxon>Vertebrata</taxon>
        <taxon>Euteleostomi</taxon>
        <taxon>Actinopterygii</taxon>
        <taxon>Neopterygii</taxon>
        <taxon>Teleostei</taxon>
        <taxon>Albuliformes</taxon>
        <taxon>Albulidae</taxon>
        <taxon>Albula</taxon>
    </lineage>
</organism>
<name>A0A8T3E8U4_9TELE</name>
<proteinExistence type="predicted"/>
<evidence type="ECO:0000313" key="1">
    <source>
        <dbReference type="EMBL" id="KAI1904524.1"/>
    </source>
</evidence>
<sequence>MLRGFLHRESCCSFLWRFVGSTAQTPSLLANSRCPGVLDTSDSPIVPNQKMRRTVLQKLPIRRTFRKITTCCTGCLTAQTEPCPQFGLIKGDAKKTVSNRAFFGYVSEFSVCMCIF</sequence>
<dbReference type="AlphaFoldDB" id="A0A8T3E8U4"/>